<reference evidence="2 3" key="1">
    <citation type="journal article" date="2014" name="PLoS ONE">
        <title>Global Analysis of Gene Expression Profiles in Physic Nut (Jatropha curcas L.) Seedlings Exposed to Salt Stress.</title>
        <authorList>
            <person name="Zhang L."/>
            <person name="Zhang C."/>
            <person name="Wu P."/>
            <person name="Chen Y."/>
            <person name="Li M."/>
            <person name="Jiang H."/>
            <person name="Wu G."/>
        </authorList>
    </citation>
    <scope>NUCLEOTIDE SEQUENCE [LARGE SCALE GENOMIC DNA]</scope>
    <source>
        <strain evidence="3">cv. GZQX0401</strain>
        <tissue evidence="2">Young leaves</tissue>
    </source>
</reference>
<protein>
    <submittedName>
        <fullName evidence="2">Uncharacterized protein</fullName>
    </submittedName>
</protein>
<organism evidence="2 3">
    <name type="scientific">Jatropha curcas</name>
    <name type="common">Barbados nut</name>
    <dbReference type="NCBI Taxonomy" id="180498"/>
    <lineage>
        <taxon>Eukaryota</taxon>
        <taxon>Viridiplantae</taxon>
        <taxon>Streptophyta</taxon>
        <taxon>Embryophyta</taxon>
        <taxon>Tracheophyta</taxon>
        <taxon>Spermatophyta</taxon>
        <taxon>Magnoliopsida</taxon>
        <taxon>eudicotyledons</taxon>
        <taxon>Gunneridae</taxon>
        <taxon>Pentapetalae</taxon>
        <taxon>rosids</taxon>
        <taxon>fabids</taxon>
        <taxon>Malpighiales</taxon>
        <taxon>Euphorbiaceae</taxon>
        <taxon>Crotonoideae</taxon>
        <taxon>Jatropheae</taxon>
        <taxon>Jatropha</taxon>
    </lineage>
</organism>
<sequence>MGIVKLWKIEEEKAKKYGREPTPMEVFTYTHTKGHDGNTFVDSRAVGVNPEHSAEEFTALRAHVDEQERQFAELRAHVMRLSGQPGAGTSSSDPAPATDRDVSTAQQQPLPSSLDPHTADDTLVTPAATMIHPAGTPPGDTTLDRADD</sequence>
<feature type="region of interest" description="Disordered" evidence="1">
    <location>
        <begin position="78"/>
        <end position="148"/>
    </location>
</feature>
<evidence type="ECO:0000313" key="2">
    <source>
        <dbReference type="EMBL" id="KDP23065.1"/>
    </source>
</evidence>
<dbReference type="AlphaFoldDB" id="A0A067JSU3"/>
<proteinExistence type="predicted"/>
<keyword evidence="3" id="KW-1185">Reference proteome</keyword>
<evidence type="ECO:0000256" key="1">
    <source>
        <dbReference type="SAM" id="MobiDB-lite"/>
    </source>
</evidence>
<accession>A0A067JSU3</accession>
<dbReference type="Proteomes" id="UP000027138">
    <property type="component" value="Unassembled WGS sequence"/>
</dbReference>
<evidence type="ECO:0000313" key="3">
    <source>
        <dbReference type="Proteomes" id="UP000027138"/>
    </source>
</evidence>
<dbReference type="EMBL" id="KK915287">
    <property type="protein sequence ID" value="KDP23065.1"/>
    <property type="molecule type" value="Genomic_DNA"/>
</dbReference>
<name>A0A067JSU3_JATCU</name>
<gene>
    <name evidence="2" type="ORF">JCGZ_01160</name>
</gene>